<dbReference type="SUPFAM" id="SSF51556">
    <property type="entry name" value="Metallo-dependent hydrolases"/>
    <property type="match status" value="1"/>
</dbReference>
<dbReference type="Gene3D" id="2.30.40.10">
    <property type="entry name" value="Urease, subunit C, domain 1"/>
    <property type="match status" value="1"/>
</dbReference>
<dbReference type="InterPro" id="IPR013108">
    <property type="entry name" value="Amidohydro_3"/>
</dbReference>
<dbReference type="PANTHER" id="PTHR22642">
    <property type="entry name" value="IMIDAZOLONEPROPIONASE"/>
    <property type="match status" value="1"/>
</dbReference>
<sequence length="552" mass="58665">MRIDTILSNARITTLDPERPTANRVGILGGRVVGFDEELHGVTADEQLDLGGAPVVPGFNDAHLHFSMLGKEQVQLDLAFEQAPTLDALYARVEAWAAAKPKGAWVIGNGYDQNKIGAHPDRAVLDRIAGGRPVYLVHNSNHMAVANTEAFRRAGHGDPDALEAPAGGSMVREGGRATGLLQEQAMQLVNHVLKPVPQEELVAALAAASEWALRNGVTSVTEPGIGGTLIGHGPADVRAFQLARERGLLRTRVTLMPYIDAIHDLGPLGDGVDGWGVDLGIRSGLGDEWLRIGPIKVVSDGSLIGRTAAMCCDYADTPGNAGYLQWQAEEIRRFILRGHENGWQLATHAIGDGALDVVLDAYEEAQRRMPRADARHRIEHVGVASDEQVRRIVAGGLVPVPQGRFVSALGDGFLAALGEERAQLAYRMRSFVDAGVELPGSTDAPVVPGEPLLSLHDMVNRRSASGAPIGLHEALTPAQALRAYTVGSAYAVHEEARKGALSRGKLADLVVLSDDPLRVAPERIRELEVGATMVGGVFGFDAAGELARATAA</sequence>
<dbReference type="InterPro" id="IPR032466">
    <property type="entry name" value="Metal_Hydrolase"/>
</dbReference>
<dbReference type="InterPro" id="IPR011059">
    <property type="entry name" value="Metal-dep_hydrolase_composite"/>
</dbReference>
<evidence type="ECO:0000313" key="2">
    <source>
        <dbReference type="EMBL" id="GGR19434.1"/>
    </source>
</evidence>
<evidence type="ECO:0000313" key="3">
    <source>
        <dbReference type="Proteomes" id="UP000610303"/>
    </source>
</evidence>
<reference evidence="2" key="2">
    <citation type="submission" date="2020-09" db="EMBL/GenBank/DDBJ databases">
        <authorList>
            <person name="Sun Q."/>
            <person name="Ohkuma M."/>
        </authorList>
    </citation>
    <scope>NUCLEOTIDE SEQUENCE</scope>
    <source>
        <strain evidence="2">JCM 3346</strain>
    </source>
</reference>
<dbReference type="RefSeq" id="WP_189084240.1">
    <property type="nucleotide sequence ID" value="NZ_BMRJ01000001.1"/>
</dbReference>
<dbReference type="Pfam" id="PF07969">
    <property type="entry name" value="Amidohydro_3"/>
    <property type="match status" value="1"/>
</dbReference>
<organism evidence="2 3">
    <name type="scientific">Agromyces mediolanus</name>
    <name type="common">Corynebacterium mediolanum</name>
    <dbReference type="NCBI Taxonomy" id="41986"/>
    <lineage>
        <taxon>Bacteria</taxon>
        <taxon>Bacillati</taxon>
        <taxon>Actinomycetota</taxon>
        <taxon>Actinomycetes</taxon>
        <taxon>Micrococcales</taxon>
        <taxon>Microbacteriaceae</taxon>
        <taxon>Agromyces</taxon>
    </lineage>
</organism>
<proteinExistence type="predicted"/>
<accession>A0A918FBL5</accession>
<dbReference type="Gene3D" id="3.20.20.140">
    <property type="entry name" value="Metal-dependent hydrolases"/>
    <property type="match status" value="1"/>
</dbReference>
<dbReference type="SUPFAM" id="SSF51338">
    <property type="entry name" value="Composite domain of metallo-dependent hydrolases"/>
    <property type="match status" value="1"/>
</dbReference>
<dbReference type="Proteomes" id="UP000610303">
    <property type="component" value="Unassembled WGS sequence"/>
</dbReference>
<feature type="domain" description="Amidohydrolase 3" evidence="1">
    <location>
        <begin position="48"/>
        <end position="537"/>
    </location>
</feature>
<evidence type="ECO:0000259" key="1">
    <source>
        <dbReference type="Pfam" id="PF07969"/>
    </source>
</evidence>
<dbReference type="EMBL" id="BMRJ01000001">
    <property type="protein sequence ID" value="GGR19434.1"/>
    <property type="molecule type" value="Genomic_DNA"/>
</dbReference>
<dbReference type="Gene3D" id="3.10.310.70">
    <property type="match status" value="1"/>
</dbReference>
<name>A0A918FBL5_AGRME</name>
<reference evidence="2" key="1">
    <citation type="journal article" date="2014" name="Int. J. Syst. Evol. Microbiol.">
        <title>Complete genome sequence of Corynebacterium casei LMG S-19264T (=DSM 44701T), isolated from a smear-ripened cheese.</title>
        <authorList>
            <consortium name="US DOE Joint Genome Institute (JGI-PGF)"/>
            <person name="Walter F."/>
            <person name="Albersmeier A."/>
            <person name="Kalinowski J."/>
            <person name="Ruckert C."/>
        </authorList>
    </citation>
    <scope>NUCLEOTIDE SEQUENCE</scope>
    <source>
        <strain evidence="2">JCM 3346</strain>
    </source>
</reference>
<keyword evidence="3" id="KW-1185">Reference proteome</keyword>
<dbReference type="AlphaFoldDB" id="A0A918FBL5"/>
<dbReference type="GO" id="GO:0016810">
    <property type="term" value="F:hydrolase activity, acting on carbon-nitrogen (but not peptide) bonds"/>
    <property type="evidence" value="ECO:0007669"/>
    <property type="project" value="InterPro"/>
</dbReference>
<protein>
    <submittedName>
        <fullName evidence="2">Amidohydrolase</fullName>
    </submittedName>
</protein>
<comment type="caution">
    <text evidence="2">The sequence shown here is derived from an EMBL/GenBank/DDBJ whole genome shotgun (WGS) entry which is preliminary data.</text>
</comment>
<dbReference type="InterPro" id="IPR033932">
    <property type="entry name" value="YtcJ-like"/>
</dbReference>
<dbReference type="PANTHER" id="PTHR22642:SF2">
    <property type="entry name" value="PROTEIN LONG AFTER FAR-RED 3"/>
    <property type="match status" value="1"/>
</dbReference>
<dbReference type="CDD" id="cd01300">
    <property type="entry name" value="YtcJ_like"/>
    <property type="match status" value="1"/>
</dbReference>
<gene>
    <name evidence="2" type="ORF">GCM10010196_10790</name>
</gene>